<feature type="domain" description="YknX-like C-terminal permuted SH3-like" evidence="5">
    <location>
        <begin position="332"/>
        <end position="399"/>
    </location>
</feature>
<dbReference type="Pfam" id="PF25876">
    <property type="entry name" value="HH_MFP_RND"/>
    <property type="match status" value="1"/>
</dbReference>
<feature type="domain" description="Multidrug resistance protein MdtA-like alpha-helical hairpin" evidence="4">
    <location>
        <begin position="120"/>
        <end position="183"/>
    </location>
</feature>
<dbReference type="EMBL" id="JALIDZ010000004">
    <property type="protein sequence ID" value="MCT8972058.1"/>
    <property type="molecule type" value="Genomic_DNA"/>
</dbReference>
<dbReference type="SUPFAM" id="SSF111369">
    <property type="entry name" value="HlyD-like secretion proteins"/>
    <property type="match status" value="1"/>
</dbReference>
<keyword evidence="2 3" id="KW-0175">Coiled coil</keyword>
<dbReference type="RefSeq" id="WP_261615636.1">
    <property type="nucleotide sequence ID" value="NZ_JALIDZ010000004.1"/>
</dbReference>
<evidence type="ECO:0000256" key="2">
    <source>
        <dbReference type="ARBA" id="ARBA00023054"/>
    </source>
</evidence>
<proteinExistence type="predicted"/>
<dbReference type="AlphaFoldDB" id="A0AAW5R067"/>
<protein>
    <submittedName>
        <fullName evidence="6">HlyD family efflux transporter periplasmic adaptor subunit</fullName>
    </submittedName>
</protein>
<name>A0AAW5R067_9HYPH</name>
<dbReference type="InterPro" id="IPR058637">
    <property type="entry name" value="YknX-like_C"/>
</dbReference>
<dbReference type="Gene3D" id="2.40.420.20">
    <property type="match status" value="1"/>
</dbReference>
<sequence length="406" mass="43222">MASNWVRPAVMVATAAGVAGAIAWAFWPQPVPADLGVIAPGVLEVTVDEEGISRIRDVYTVSAPIAGKVMRTPLEVGDRVAANDTVVAVIQPTAPAFLDVRSRREAEGAIAAAEAAVTLAQAQVTEAQSQLDFAKSEAGRADELMRRNIISERTHQQAHLEVDTAAARLASAHATLEVRKRELERAQAALIGPEAMQEAATGENCCVEVDAPVDGEVLKIVTESEQVVPAGTALVEIGDPVNLEIAVDLLSSDAVRVPRDAEARIDGWGGPTLTARVRRIESAGFTKVSALGIEEQRVKAVLDLVDPPSKWSSLGHDYRVVVHVIVDRQEALLVPLGALFRRGANWAVFVVDAESRARLRTVTLGARNARHAAIVDGLDEGDRVVLHPSDRIADGVRVAARDVEAL</sequence>
<dbReference type="Proteomes" id="UP001320898">
    <property type="component" value="Unassembled WGS sequence"/>
</dbReference>
<keyword evidence="7" id="KW-1185">Reference proteome</keyword>
<evidence type="ECO:0000256" key="1">
    <source>
        <dbReference type="ARBA" id="ARBA00004196"/>
    </source>
</evidence>
<feature type="coiled-coil region" evidence="3">
    <location>
        <begin position="103"/>
        <end position="137"/>
    </location>
</feature>
<evidence type="ECO:0000256" key="3">
    <source>
        <dbReference type="SAM" id="Coils"/>
    </source>
</evidence>
<gene>
    <name evidence="6" type="ORF">MUB46_09345</name>
</gene>
<evidence type="ECO:0000313" key="7">
    <source>
        <dbReference type="Proteomes" id="UP001320898"/>
    </source>
</evidence>
<comment type="subcellular location">
    <subcellularLocation>
        <location evidence="1">Cell envelope</location>
    </subcellularLocation>
</comment>
<dbReference type="PANTHER" id="PTHR32347:SF29">
    <property type="entry name" value="UPF0194 MEMBRANE PROTEIN YBHG"/>
    <property type="match status" value="1"/>
</dbReference>
<evidence type="ECO:0000313" key="6">
    <source>
        <dbReference type="EMBL" id="MCT8972058.1"/>
    </source>
</evidence>
<evidence type="ECO:0000259" key="4">
    <source>
        <dbReference type="Pfam" id="PF25876"/>
    </source>
</evidence>
<evidence type="ECO:0000259" key="5">
    <source>
        <dbReference type="Pfam" id="PF25989"/>
    </source>
</evidence>
<dbReference type="Pfam" id="PF25989">
    <property type="entry name" value="YknX_C"/>
    <property type="match status" value="1"/>
</dbReference>
<accession>A0AAW5R067</accession>
<dbReference type="PANTHER" id="PTHR32347">
    <property type="entry name" value="EFFLUX SYSTEM COMPONENT YKNX-RELATED"/>
    <property type="match status" value="1"/>
</dbReference>
<dbReference type="InterPro" id="IPR058624">
    <property type="entry name" value="MdtA-like_HH"/>
</dbReference>
<reference evidence="6 7" key="1">
    <citation type="submission" date="2022-04" db="EMBL/GenBank/DDBJ databases">
        <authorList>
            <person name="Ye Y.-Q."/>
            <person name="Du Z.-J."/>
        </authorList>
    </citation>
    <scope>NUCLEOTIDE SEQUENCE [LARGE SCALE GENOMIC DNA]</scope>
    <source>
        <strain evidence="6 7">A6E488</strain>
    </source>
</reference>
<dbReference type="GO" id="GO:0030313">
    <property type="term" value="C:cell envelope"/>
    <property type="evidence" value="ECO:0007669"/>
    <property type="project" value="UniProtKB-SubCell"/>
</dbReference>
<dbReference type="InterPro" id="IPR050465">
    <property type="entry name" value="UPF0194_transport"/>
</dbReference>
<comment type="caution">
    <text evidence="6">The sequence shown here is derived from an EMBL/GenBank/DDBJ whole genome shotgun (WGS) entry which is preliminary data.</text>
</comment>
<organism evidence="6 7">
    <name type="scientific">Microbaculum marinisediminis</name>
    <dbReference type="NCBI Taxonomy" id="2931392"/>
    <lineage>
        <taxon>Bacteria</taxon>
        <taxon>Pseudomonadati</taxon>
        <taxon>Pseudomonadota</taxon>
        <taxon>Alphaproteobacteria</taxon>
        <taxon>Hyphomicrobiales</taxon>
        <taxon>Tepidamorphaceae</taxon>
        <taxon>Microbaculum</taxon>
    </lineage>
</organism>
<dbReference type="Gene3D" id="1.10.287.470">
    <property type="entry name" value="Helix hairpin bin"/>
    <property type="match status" value="1"/>
</dbReference>